<sequence length="239" mass="26127">ASSIAQEVLQNIRTVTAFHGQAKEEERFAKNLVVAKNIGIKKGIYMGLCQCLSQTFTFTAFAVTFWYGPELVRTECHTYTAGTVIVVFVACMIATNSTAQLIPNFQSFAEALAGGSYVYEIIDRKTKIDAMNEEGDKPRNIAGDIEFDNVTFTFPARQDTSILNNLSLKIPSGKTVALVGASGCGKSTTIQLIQRFYDPDGGLVLLDGKDIKTLNVAWLRQHIGVVSQEPVLFTGTIEE</sequence>
<dbReference type="PANTHER" id="PTHR43394">
    <property type="entry name" value="ATP-DEPENDENT PERMEASE MDL1, MITOCHONDRIAL"/>
    <property type="match status" value="1"/>
</dbReference>
<dbReference type="GO" id="GO:0016887">
    <property type="term" value="F:ATP hydrolysis activity"/>
    <property type="evidence" value="ECO:0007669"/>
    <property type="project" value="InterPro"/>
</dbReference>
<dbReference type="Proteomes" id="UP000681720">
    <property type="component" value="Unassembled WGS sequence"/>
</dbReference>
<dbReference type="EMBL" id="CAJOBH010233905">
    <property type="protein sequence ID" value="CAF5082220.1"/>
    <property type="molecule type" value="Genomic_DNA"/>
</dbReference>
<dbReference type="InterPro" id="IPR039421">
    <property type="entry name" value="Type_1_exporter"/>
</dbReference>
<name>A0A8S3HN86_9BILA</name>
<dbReference type="SUPFAM" id="SSF52540">
    <property type="entry name" value="P-loop containing nucleoside triphosphate hydrolases"/>
    <property type="match status" value="1"/>
</dbReference>
<evidence type="ECO:0000259" key="6">
    <source>
        <dbReference type="PROSITE" id="PS50929"/>
    </source>
</evidence>
<evidence type="ECO:0000256" key="4">
    <source>
        <dbReference type="ARBA" id="ARBA00023136"/>
    </source>
</evidence>
<dbReference type="Gene3D" id="1.20.1560.10">
    <property type="entry name" value="ABC transporter type 1, transmembrane domain"/>
    <property type="match status" value="1"/>
</dbReference>
<evidence type="ECO:0000256" key="3">
    <source>
        <dbReference type="ARBA" id="ARBA00022989"/>
    </source>
</evidence>
<evidence type="ECO:0000256" key="5">
    <source>
        <dbReference type="SAM" id="Phobius"/>
    </source>
</evidence>
<comment type="subcellular location">
    <subcellularLocation>
        <location evidence="1">Membrane</location>
        <topology evidence="1">Multi-pass membrane protein</topology>
    </subcellularLocation>
</comment>
<dbReference type="InterPro" id="IPR003439">
    <property type="entry name" value="ABC_transporter-like_ATP-bd"/>
</dbReference>
<feature type="domain" description="ABC transmembrane type-1" evidence="6">
    <location>
        <begin position="1"/>
        <end position="110"/>
    </location>
</feature>
<dbReference type="PANTHER" id="PTHR43394:SF27">
    <property type="entry name" value="ATP-DEPENDENT TRANSLOCASE ABCB1-LIKE"/>
    <property type="match status" value="1"/>
</dbReference>
<dbReference type="InterPro" id="IPR027417">
    <property type="entry name" value="P-loop_NTPase"/>
</dbReference>
<dbReference type="Proteomes" id="UP000681967">
    <property type="component" value="Unassembled WGS sequence"/>
</dbReference>
<dbReference type="EMBL" id="CAJOBJ010332353">
    <property type="protein sequence ID" value="CAF5184498.1"/>
    <property type="molecule type" value="Genomic_DNA"/>
</dbReference>
<evidence type="ECO:0000256" key="2">
    <source>
        <dbReference type="ARBA" id="ARBA00022692"/>
    </source>
</evidence>
<evidence type="ECO:0000313" key="7">
    <source>
        <dbReference type="EMBL" id="CAF5082220.1"/>
    </source>
</evidence>
<keyword evidence="2 5" id="KW-0812">Transmembrane</keyword>
<keyword evidence="4 5" id="KW-0472">Membrane</keyword>
<evidence type="ECO:0000256" key="1">
    <source>
        <dbReference type="ARBA" id="ARBA00004141"/>
    </source>
</evidence>
<feature type="non-terminal residue" evidence="8">
    <location>
        <position position="239"/>
    </location>
</feature>
<dbReference type="SUPFAM" id="SSF90123">
    <property type="entry name" value="ABC transporter transmembrane region"/>
    <property type="match status" value="1"/>
</dbReference>
<feature type="transmembrane region" description="Helical" evidence="5">
    <location>
        <begin position="79"/>
        <end position="99"/>
    </location>
</feature>
<dbReference type="GO" id="GO:0090374">
    <property type="term" value="P:oligopeptide export from mitochondrion"/>
    <property type="evidence" value="ECO:0007669"/>
    <property type="project" value="TreeGrafter"/>
</dbReference>
<gene>
    <name evidence="7" type="ORF">BYL167_LOCUS62066</name>
    <name evidence="8" type="ORF">GIL414_LOCUS70507</name>
</gene>
<dbReference type="Pfam" id="PF00664">
    <property type="entry name" value="ABC_membrane"/>
    <property type="match status" value="1"/>
</dbReference>
<proteinExistence type="predicted"/>
<dbReference type="GO" id="GO:0015421">
    <property type="term" value="F:ABC-type oligopeptide transporter activity"/>
    <property type="evidence" value="ECO:0007669"/>
    <property type="project" value="TreeGrafter"/>
</dbReference>
<feature type="transmembrane region" description="Helical" evidence="5">
    <location>
        <begin position="44"/>
        <end position="67"/>
    </location>
</feature>
<dbReference type="InterPro" id="IPR036640">
    <property type="entry name" value="ABC1_TM_sf"/>
</dbReference>
<dbReference type="GO" id="GO:0005524">
    <property type="term" value="F:ATP binding"/>
    <property type="evidence" value="ECO:0007669"/>
    <property type="project" value="InterPro"/>
</dbReference>
<feature type="non-terminal residue" evidence="8">
    <location>
        <position position="1"/>
    </location>
</feature>
<organism evidence="8 9">
    <name type="scientific">Rotaria magnacalcarata</name>
    <dbReference type="NCBI Taxonomy" id="392030"/>
    <lineage>
        <taxon>Eukaryota</taxon>
        <taxon>Metazoa</taxon>
        <taxon>Spiralia</taxon>
        <taxon>Gnathifera</taxon>
        <taxon>Rotifera</taxon>
        <taxon>Eurotatoria</taxon>
        <taxon>Bdelloidea</taxon>
        <taxon>Philodinida</taxon>
        <taxon>Philodinidae</taxon>
        <taxon>Rotaria</taxon>
    </lineage>
</organism>
<protein>
    <recommendedName>
        <fullName evidence="6">ABC transmembrane type-1 domain-containing protein</fullName>
    </recommendedName>
</protein>
<dbReference type="AlphaFoldDB" id="A0A8S3HN86"/>
<dbReference type="InterPro" id="IPR011527">
    <property type="entry name" value="ABC1_TM_dom"/>
</dbReference>
<evidence type="ECO:0000313" key="8">
    <source>
        <dbReference type="EMBL" id="CAF5184498.1"/>
    </source>
</evidence>
<dbReference type="Pfam" id="PF00005">
    <property type="entry name" value="ABC_tran"/>
    <property type="match status" value="1"/>
</dbReference>
<dbReference type="Gene3D" id="3.40.50.300">
    <property type="entry name" value="P-loop containing nucleotide triphosphate hydrolases"/>
    <property type="match status" value="1"/>
</dbReference>
<keyword evidence="3 5" id="KW-1133">Transmembrane helix</keyword>
<dbReference type="GO" id="GO:0005743">
    <property type="term" value="C:mitochondrial inner membrane"/>
    <property type="evidence" value="ECO:0007669"/>
    <property type="project" value="TreeGrafter"/>
</dbReference>
<reference evidence="8" key="1">
    <citation type="submission" date="2021-02" db="EMBL/GenBank/DDBJ databases">
        <authorList>
            <person name="Nowell W R."/>
        </authorList>
    </citation>
    <scope>NUCLEOTIDE SEQUENCE</scope>
</reference>
<accession>A0A8S3HN86</accession>
<evidence type="ECO:0000313" key="9">
    <source>
        <dbReference type="Proteomes" id="UP000681720"/>
    </source>
</evidence>
<dbReference type="PROSITE" id="PS50929">
    <property type="entry name" value="ABC_TM1F"/>
    <property type="match status" value="1"/>
</dbReference>
<comment type="caution">
    <text evidence="8">The sequence shown here is derived from an EMBL/GenBank/DDBJ whole genome shotgun (WGS) entry which is preliminary data.</text>
</comment>